<dbReference type="InterPro" id="IPR000494">
    <property type="entry name" value="Rcpt_L-dom"/>
</dbReference>
<dbReference type="CDD" id="cd00063">
    <property type="entry name" value="FN3"/>
    <property type="match status" value="3"/>
</dbReference>
<dbReference type="GO" id="GO:0043560">
    <property type="term" value="F:insulin receptor substrate binding"/>
    <property type="evidence" value="ECO:0007669"/>
    <property type="project" value="TreeGrafter"/>
</dbReference>
<evidence type="ECO:0000256" key="17">
    <source>
        <dbReference type="ARBA" id="ARBA00023170"/>
    </source>
</evidence>
<dbReference type="GO" id="GO:0043410">
    <property type="term" value="P:positive regulation of MAPK cascade"/>
    <property type="evidence" value="ECO:0007669"/>
    <property type="project" value="TreeGrafter"/>
</dbReference>
<dbReference type="InterPro" id="IPR011009">
    <property type="entry name" value="Kinase-like_dom_sf"/>
</dbReference>
<evidence type="ECO:0000256" key="6">
    <source>
        <dbReference type="ARBA" id="ARBA00022692"/>
    </source>
</evidence>
<dbReference type="PROSITE" id="PS50853">
    <property type="entry name" value="FN3"/>
    <property type="match status" value="3"/>
</dbReference>
<sequence length="1410" mass="160024">MHVQLKQVVWFIWLINVHSIAQKNDSNLLGHNLKEEADFPEEGFDFLGDDVWKVFYEGPVCEVIDIRGGPAYFEDLQNCTIVNGFLRILLMNEDGFNDGSKTTFPTFPKLRVIVDYLLIYRVYGLKSINQLFPNLVMIGGRNLLYQKYAMVVYENPDLTEIGLNSLSHIKRGTVRIQNNGNLCYLKTIDWALLGKYYKNTEIKNTDVLDNKQDCIDQCSKTEKKCLFEDKNSIRRPYCWGLGLCQARPCPHDCPNACNQTSCVCHPQCLGGCYSSNNASSCFACQKYYFEGTCVDECPNGTLLAYGWQCIYPDACDFVEFVHHNGHCLKHCPHQHKKVKNGTSLICVKCQGECNKICRFTEESFEVTNFESLQMIQKCTVIEGQLILSLSGGSSVDVDNKLEEALGELQVVDSLVIRRSFPIVSLSFFKNLHKITGKEEYLYSQGNEKYSLFVVDNYNLKELWNLGKRPGVANFSIDGGKAFFHFNPHLCLDKIYQVSNLTKAVEDPKDISTTTNGDRVACDVEEMNITSASVFKHTLRITWQNPNIKDYRTLIGFHVYYKKSATKNATYSTGISACGQSSWSIKDVKKAGEQNGDEATCTDTVIKNLVPFTQYAFYVTTSTTTTARTEAQSKIHYVVTPPNDPSVPRDVTVTANNQSTILIEWKEPQHPNGRITYYTIRWKQEVEQGIELVKKIDMCSKGTFVHQPEIRVPPKEQTNQVVSEGTCQCPNSPGIQKTSEEERIETQKFEDFLIDTLVGSAQIDPQISVESKDVFSLSRKRRSTNTSSVNPQTTVFNTSLPDTGQVDPQYMWKEIKTRWNNFTLTGLKHFTEYSFEIKACNHGNYCSPASISTRRTKKSILVDKIPGGIVTDLRKPENRSIKFEAPLEPNGFIKFYQIEVERTSDGTKQNKCCSAMYFAQHLHCELPNDLKKGDHKARVLPVSLAGPGEWSEPVYFPISSPSNPVWQTSIYISVFVVAFLIFLGGGIAFWWFKRRQNQTKHQIYASVNPEYSSIGVYEPDEYEIPAENIELLKEIGHGHFGKVYEGLAKEVVMGQAETQVAVKTLHGNDTISKRMEFLKEASVMKSFNSHHVVRLLGVVSITNKPMVVMEFMAHGDLKTFLRSTRPDAEEKQEEPLNLQQKLQMCGEIADGMAYLSETKFVHRDLAARNCLVHADMTVKIGDFGLTRDVYETDYYRIDSRGILPVRWMAPESLKDGVFDSRSDVWSFGIVLWEIATLAEQPYQGLQHDQVTRYVIDGGYMEQPKECPKKIYDLMQLCWHYSPSMRPTFSEIVSILSPDLSEGFREVSFYHERKEPTEERPAEDEALLPESVKTTDSDMYSSLVATVDIHGEGDTLPFNDSQNTELSAFRHLNGIHQKDFSSSDQPDQANGKEESVRYVTDSTTHRKSSTIC</sequence>
<dbReference type="CDD" id="cd05032">
    <property type="entry name" value="PTKc_InsR_like"/>
    <property type="match status" value="1"/>
</dbReference>
<keyword evidence="15" id="KW-0829">Tyrosine-protein kinase</keyword>
<keyword evidence="12 21" id="KW-0067">ATP-binding</keyword>
<evidence type="ECO:0000256" key="11">
    <source>
        <dbReference type="ARBA" id="ARBA00022777"/>
    </source>
</evidence>
<dbReference type="Pfam" id="PF00757">
    <property type="entry name" value="Furin-like"/>
    <property type="match status" value="1"/>
</dbReference>
<evidence type="ECO:0000256" key="1">
    <source>
        <dbReference type="ARBA" id="ARBA00001936"/>
    </source>
</evidence>
<dbReference type="GO" id="GO:0042593">
    <property type="term" value="P:glucose homeostasis"/>
    <property type="evidence" value="ECO:0007669"/>
    <property type="project" value="TreeGrafter"/>
</dbReference>
<evidence type="ECO:0000313" key="28">
    <source>
        <dbReference type="EMBL" id="CAB3265276.1"/>
    </source>
</evidence>
<dbReference type="InterPro" id="IPR009030">
    <property type="entry name" value="Growth_fac_rcpt_cys_sf"/>
</dbReference>
<evidence type="ECO:0000256" key="5">
    <source>
        <dbReference type="ARBA" id="ARBA00022685"/>
    </source>
</evidence>
<feature type="signal peptide" evidence="25">
    <location>
        <begin position="1"/>
        <end position="21"/>
    </location>
</feature>
<keyword evidence="8 25" id="KW-0732">Signal</keyword>
<evidence type="ECO:0000256" key="14">
    <source>
        <dbReference type="ARBA" id="ARBA00023136"/>
    </source>
</evidence>
<feature type="compositionally biased region" description="Polar residues" evidence="23">
    <location>
        <begin position="783"/>
        <end position="800"/>
    </location>
</feature>
<feature type="chain" id="PRO_5026119844" description="Tyrosine-protein kinase receptor" evidence="25">
    <location>
        <begin position="22"/>
        <end position="1410"/>
    </location>
</feature>
<feature type="domain" description="Protein kinase" evidence="26">
    <location>
        <begin position="1028"/>
        <end position="1298"/>
    </location>
</feature>
<reference evidence="28" key="1">
    <citation type="submission" date="2020-04" db="EMBL/GenBank/DDBJ databases">
        <authorList>
            <person name="Neveu A P."/>
        </authorList>
    </citation>
    <scope>NUCLEOTIDE SEQUENCE</scope>
    <source>
        <tissue evidence="28">Whole embryo</tissue>
    </source>
</reference>
<dbReference type="Gene3D" id="1.10.510.10">
    <property type="entry name" value="Transferase(Phosphotransferase) domain 1"/>
    <property type="match status" value="1"/>
</dbReference>
<dbReference type="PANTHER" id="PTHR24416">
    <property type="entry name" value="TYROSINE-PROTEIN KINASE RECEPTOR"/>
    <property type="match status" value="1"/>
</dbReference>
<evidence type="ECO:0000256" key="21">
    <source>
        <dbReference type="PROSITE-ProRule" id="PRU10141"/>
    </source>
</evidence>
<dbReference type="InterPro" id="IPR006212">
    <property type="entry name" value="Furin_repeat"/>
</dbReference>
<evidence type="ECO:0000256" key="2">
    <source>
        <dbReference type="ARBA" id="ARBA00004479"/>
    </source>
</evidence>
<dbReference type="SMART" id="SM00219">
    <property type="entry name" value="TyrKc"/>
    <property type="match status" value="1"/>
</dbReference>
<evidence type="ECO:0000259" key="26">
    <source>
        <dbReference type="PROSITE" id="PS50011"/>
    </source>
</evidence>
<dbReference type="GO" id="GO:0005524">
    <property type="term" value="F:ATP binding"/>
    <property type="evidence" value="ECO:0007669"/>
    <property type="project" value="UniProtKB-UniRule"/>
</dbReference>
<dbReference type="InterPro" id="IPR036116">
    <property type="entry name" value="FN3_sf"/>
</dbReference>
<dbReference type="Pfam" id="PF00041">
    <property type="entry name" value="fn3"/>
    <property type="match status" value="1"/>
</dbReference>
<evidence type="ECO:0000256" key="22">
    <source>
        <dbReference type="RuleBase" id="RU000312"/>
    </source>
</evidence>
<keyword evidence="3 22" id="KW-0597">Phosphoprotein</keyword>
<keyword evidence="10 21" id="KW-0547">Nucleotide-binding</keyword>
<feature type="domain" description="Fibronectin type-III" evidence="27">
    <location>
        <begin position="760"/>
        <end position="858"/>
    </location>
</feature>
<keyword evidence="4" id="KW-0808">Transferase</keyword>
<dbReference type="InterPro" id="IPR036941">
    <property type="entry name" value="Rcpt_L-dom_sf"/>
</dbReference>
<dbReference type="InterPro" id="IPR002011">
    <property type="entry name" value="Tyr_kinase_rcpt_2_CS"/>
</dbReference>
<dbReference type="InterPro" id="IPR008266">
    <property type="entry name" value="Tyr_kinase_AS"/>
</dbReference>
<keyword evidence="16" id="KW-1015">Disulfide bond</keyword>
<evidence type="ECO:0000256" key="24">
    <source>
        <dbReference type="SAM" id="Phobius"/>
    </source>
</evidence>
<keyword evidence="9" id="KW-0677">Repeat</keyword>
<feature type="domain" description="Fibronectin type-III" evidence="27">
    <location>
        <begin position="646"/>
        <end position="741"/>
    </location>
</feature>
<dbReference type="SUPFAM" id="SSF56112">
    <property type="entry name" value="Protein kinase-like (PK-like)"/>
    <property type="match status" value="1"/>
</dbReference>
<evidence type="ECO:0000259" key="27">
    <source>
        <dbReference type="PROSITE" id="PS50853"/>
    </source>
</evidence>
<evidence type="ECO:0000256" key="19">
    <source>
        <dbReference type="ARBA" id="ARBA00023211"/>
    </source>
</evidence>
<evidence type="ECO:0000256" key="9">
    <source>
        <dbReference type="ARBA" id="ARBA00022737"/>
    </source>
</evidence>
<dbReference type="EC" id="2.7.10.1" evidence="22"/>
<dbReference type="Gene3D" id="2.10.220.10">
    <property type="entry name" value="Hormone Receptor, Insulin-like Growth Factor Receptor 1, Chain A, domain 2"/>
    <property type="match status" value="1"/>
</dbReference>
<gene>
    <name evidence="28" type="primary">Ptpn11-001</name>
</gene>
<dbReference type="Pfam" id="PF01030">
    <property type="entry name" value="Recep_L_domain"/>
    <property type="match status" value="2"/>
</dbReference>
<evidence type="ECO:0000256" key="3">
    <source>
        <dbReference type="ARBA" id="ARBA00022553"/>
    </source>
</evidence>
<evidence type="ECO:0000256" key="4">
    <source>
        <dbReference type="ARBA" id="ARBA00022679"/>
    </source>
</evidence>
<dbReference type="PROSITE" id="PS00239">
    <property type="entry name" value="RECEPTOR_TYR_KIN_II"/>
    <property type="match status" value="1"/>
</dbReference>
<dbReference type="Pfam" id="PF07714">
    <property type="entry name" value="PK_Tyr_Ser-Thr"/>
    <property type="match status" value="1"/>
</dbReference>
<dbReference type="FunFam" id="1.10.510.10:FF:000528">
    <property type="entry name" value="Tyrosine-protein kinase receptor"/>
    <property type="match status" value="1"/>
</dbReference>
<dbReference type="EMBL" id="LR789414">
    <property type="protein sequence ID" value="CAB3265276.1"/>
    <property type="molecule type" value="mRNA"/>
</dbReference>
<keyword evidence="13 24" id="KW-1133">Transmembrane helix</keyword>
<dbReference type="InterPro" id="IPR020635">
    <property type="entry name" value="Tyr_kinase_cat_dom"/>
</dbReference>
<dbReference type="InterPro" id="IPR013783">
    <property type="entry name" value="Ig-like_fold"/>
</dbReference>
<evidence type="ECO:0000256" key="25">
    <source>
        <dbReference type="SAM" id="SignalP"/>
    </source>
</evidence>
<organism evidence="28">
    <name type="scientific">Phallusia mammillata</name>
    <dbReference type="NCBI Taxonomy" id="59560"/>
    <lineage>
        <taxon>Eukaryota</taxon>
        <taxon>Metazoa</taxon>
        <taxon>Chordata</taxon>
        <taxon>Tunicata</taxon>
        <taxon>Ascidiacea</taxon>
        <taxon>Phlebobranchia</taxon>
        <taxon>Ascidiidae</taxon>
        <taxon>Phallusia</taxon>
    </lineage>
</organism>
<dbReference type="InterPro" id="IPR001245">
    <property type="entry name" value="Ser-Thr/Tyr_kinase_cat_dom"/>
</dbReference>
<feature type="binding site" evidence="21">
    <location>
        <position position="1062"/>
    </location>
    <ligand>
        <name>ATP</name>
        <dbReference type="ChEBI" id="CHEBI:30616"/>
    </ligand>
</feature>
<dbReference type="GO" id="GO:0030424">
    <property type="term" value="C:axon"/>
    <property type="evidence" value="ECO:0007669"/>
    <property type="project" value="TreeGrafter"/>
</dbReference>
<dbReference type="InterPro" id="IPR006211">
    <property type="entry name" value="Furin-like_Cys-rich_dom"/>
</dbReference>
<comment type="cofactor">
    <cofactor evidence="1">
        <name>Mn(2+)</name>
        <dbReference type="ChEBI" id="CHEBI:29035"/>
    </cofactor>
</comment>
<dbReference type="PROSITE" id="PS00109">
    <property type="entry name" value="PROTEIN_KINASE_TYR"/>
    <property type="match status" value="1"/>
</dbReference>
<evidence type="ECO:0000256" key="18">
    <source>
        <dbReference type="ARBA" id="ARBA00023180"/>
    </source>
</evidence>
<accession>A0A6F9DQL7</accession>
<proteinExistence type="evidence at transcript level"/>
<feature type="region of interest" description="Disordered" evidence="23">
    <location>
        <begin position="779"/>
        <end position="800"/>
    </location>
</feature>
<comment type="catalytic activity">
    <reaction evidence="20 22">
        <text>L-tyrosyl-[protein] + ATP = O-phospho-L-tyrosyl-[protein] + ADP + H(+)</text>
        <dbReference type="Rhea" id="RHEA:10596"/>
        <dbReference type="Rhea" id="RHEA-COMP:10136"/>
        <dbReference type="Rhea" id="RHEA-COMP:20101"/>
        <dbReference type="ChEBI" id="CHEBI:15378"/>
        <dbReference type="ChEBI" id="CHEBI:30616"/>
        <dbReference type="ChEBI" id="CHEBI:46858"/>
        <dbReference type="ChEBI" id="CHEBI:61978"/>
        <dbReference type="ChEBI" id="CHEBI:456216"/>
        <dbReference type="EC" id="2.7.10.1"/>
    </reaction>
</comment>
<keyword evidence="7" id="KW-0479">Metal-binding</keyword>
<dbReference type="InterPro" id="IPR017441">
    <property type="entry name" value="Protein_kinase_ATP_BS"/>
</dbReference>
<dbReference type="PROSITE" id="PS00107">
    <property type="entry name" value="PROTEIN_KINASE_ATP"/>
    <property type="match status" value="1"/>
</dbReference>
<feature type="domain" description="Fibronectin type-III" evidence="27">
    <location>
        <begin position="864"/>
        <end position="962"/>
    </location>
</feature>
<dbReference type="SUPFAM" id="SSF52058">
    <property type="entry name" value="L domain-like"/>
    <property type="match status" value="2"/>
</dbReference>
<keyword evidence="19" id="KW-0464">Manganese</keyword>
<dbReference type="InterPro" id="IPR003961">
    <property type="entry name" value="FN3_dom"/>
</dbReference>
<evidence type="ECO:0000256" key="20">
    <source>
        <dbReference type="ARBA" id="ARBA00051243"/>
    </source>
</evidence>
<keyword evidence="14 24" id="KW-0472">Membrane</keyword>
<keyword evidence="18" id="KW-0325">Glycoprotein</keyword>
<keyword evidence="5" id="KW-0165">Cleavage on pair of basic residues</keyword>
<dbReference type="GO" id="GO:0051897">
    <property type="term" value="P:positive regulation of phosphatidylinositol 3-kinase/protein kinase B signal transduction"/>
    <property type="evidence" value="ECO:0007669"/>
    <property type="project" value="TreeGrafter"/>
</dbReference>
<comment type="subcellular location">
    <subcellularLocation>
        <location evidence="2">Membrane</location>
        <topology evidence="2">Single-pass type I membrane protein</topology>
    </subcellularLocation>
</comment>
<evidence type="ECO:0000256" key="10">
    <source>
        <dbReference type="ARBA" id="ARBA00022741"/>
    </source>
</evidence>
<evidence type="ECO:0000256" key="15">
    <source>
        <dbReference type="ARBA" id="ARBA00023137"/>
    </source>
</evidence>
<evidence type="ECO:0000256" key="12">
    <source>
        <dbReference type="ARBA" id="ARBA00022840"/>
    </source>
</evidence>
<dbReference type="CDD" id="cd00064">
    <property type="entry name" value="FU"/>
    <property type="match status" value="1"/>
</dbReference>
<evidence type="ECO:0000256" key="23">
    <source>
        <dbReference type="SAM" id="MobiDB-lite"/>
    </source>
</evidence>
<dbReference type="FunFam" id="3.30.200.20:FF:001121">
    <property type="entry name" value="Tyrosine-protein kinase receptor"/>
    <property type="match status" value="1"/>
</dbReference>
<dbReference type="Gene3D" id="3.80.20.20">
    <property type="entry name" value="Receptor L-domain"/>
    <property type="match status" value="2"/>
</dbReference>
<keyword evidence="6 22" id="KW-0812">Transmembrane</keyword>
<evidence type="ECO:0000256" key="7">
    <source>
        <dbReference type="ARBA" id="ARBA00022723"/>
    </source>
</evidence>
<keyword evidence="17 22" id="KW-0675">Receptor</keyword>
<dbReference type="InterPro" id="IPR050122">
    <property type="entry name" value="RTK"/>
</dbReference>
<dbReference type="InterPro" id="IPR000719">
    <property type="entry name" value="Prot_kinase_dom"/>
</dbReference>
<evidence type="ECO:0000256" key="8">
    <source>
        <dbReference type="ARBA" id="ARBA00022729"/>
    </source>
</evidence>
<dbReference type="Gene3D" id="3.30.200.20">
    <property type="entry name" value="Phosphorylase Kinase, domain 1"/>
    <property type="match status" value="1"/>
</dbReference>
<dbReference type="GO" id="GO:0046872">
    <property type="term" value="F:metal ion binding"/>
    <property type="evidence" value="ECO:0007669"/>
    <property type="project" value="UniProtKB-KW"/>
</dbReference>
<evidence type="ECO:0000256" key="16">
    <source>
        <dbReference type="ARBA" id="ARBA00023157"/>
    </source>
</evidence>
<dbReference type="PRINTS" id="PR00109">
    <property type="entry name" value="TYRKINASE"/>
</dbReference>
<dbReference type="SUPFAM" id="SSF57184">
    <property type="entry name" value="Growth factor receptor domain"/>
    <property type="match status" value="1"/>
</dbReference>
<dbReference type="Gene3D" id="2.60.40.10">
    <property type="entry name" value="Immunoglobulins"/>
    <property type="match status" value="3"/>
</dbReference>
<feature type="region of interest" description="Disordered" evidence="23">
    <location>
        <begin position="1375"/>
        <end position="1410"/>
    </location>
</feature>
<feature type="transmembrane region" description="Helical" evidence="24">
    <location>
        <begin position="969"/>
        <end position="991"/>
    </location>
</feature>
<dbReference type="GO" id="GO:0005899">
    <property type="term" value="C:insulin receptor complex"/>
    <property type="evidence" value="ECO:0007669"/>
    <property type="project" value="TreeGrafter"/>
</dbReference>
<dbReference type="SMART" id="SM00060">
    <property type="entry name" value="FN3"/>
    <property type="match status" value="2"/>
</dbReference>
<dbReference type="PANTHER" id="PTHR24416:SF525">
    <property type="entry name" value="INSULIN-LIKE RECEPTOR"/>
    <property type="match status" value="1"/>
</dbReference>
<dbReference type="GO" id="GO:0005009">
    <property type="term" value="F:insulin receptor activity"/>
    <property type="evidence" value="ECO:0007669"/>
    <property type="project" value="TreeGrafter"/>
</dbReference>
<dbReference type="SUPFAM" id="SSF49265">
    <property type="entry name" value="Fibronectin type III"/>
    <property type="match status" value="2"/>
</dbReference>
<dbReference type="PROSITE" id="PS50011">
    <property type="entry name" value="PROTEIN_KINASE_DOM"/>
    <property type="match status" value="1"/>
</dbReference>
<protein>
    <recommendedName>
        <fullName evidence="22">Tyrosine-protein kinase receptor</fullName>
        <ecNumber evidence="22">2.7.10.1</ecNumber>
    </recommendedName>
</protein>
<dbReference type="SMART" id="SM00261">
    <property type="entry name" value="FU"/>
    <property type="match status" value="1"/>
</dbReference>
<name>A0A6F9DQL7_9ASCI</name>
<comment type="similarity">
    <text evidence="22">Belongs to the protein kinase superfamily. Tyr protein kinase family. Insulin receptor subfamily.</text>
</comment>
<keyword evidence="11" id="KW-0418">Kinase</keyword>
<evidence type="ECO:0000256" key="13">
    <source>
        <dbReference type="ARBA" id="ARBA00022989"/>
    </source>
</evidence>